<evidence type="ECO:0000256" key="7">
    <source>
        <dbReference type="PIRSR" id="PIRSR037945-1"/>
    </source>
</evidence>
<dbReference type="AlphaFoldDB" id="A0A553NSV0"/>
<dbReference type="CDD" id="cd06583">
    <property type="entry name" value="PGRP"/>
    <property type="match status" value="1"/>
</dbReference>
<dbReference type="GO" id="GO:0008270">
    <property type="term" value="F:zinc ion binding"/>
    <property type="evidence" value="ECO:0007669"/>
    <property type="project" value="InterPro"/>
</dbReference>
<dbReference type="GO" id="GO:0045087">
    <property type="term" value="P:innate immune response"/>
    <property type="evidence" value="ECO:0007669"/>
    <property type="project" value="UniProtKB-KW"/>
</dbReference>
<comment type="caution">
    <text evidence="11">The sequence shown here is derived from an EMBL/GenBank/DDBJ whole genome shotgun (WGS) entry which is preliminary data.</text>
</comment>
<dbReference type="InterPro" id="IPR015510">
    <property type="entry name" value="PGRP"/>
</dbReference>
<evidence type="ECO:0000256" key="4">
    <source>
        <dbReference type="ARBA" id="ARBA00022859"/>
    </source>
</evidence>
<comment type="similarity">
    <text evidence="1 6">Belongs to the N-acetylmuramoyl-L-alanine amidase 2 family.</text>
</comment>
<gene>
    <name evidence="11" type="ORF">TCAL_14225</name>
</gene>
<dbReference type="Gene3D" id="3.40.80.10">
    <property type="entry name" value="Peptidoglycan recognition protein-like"/>
    <property type="match status" value="1"/>
</dbReference>
<dbReference type="PIRSF" id="PIRSF037945">
    <property type="entry name" value="PGRPs"/>
    <property type="match status" value="1"/>
</dbReference>
<dbReference type="InterPro" id="IPR036505">
    <property type="entry name" value="Amidase/PGRP_sf"/>
</dbReference>
<dbReference type="STRING" id="6832.A0A553NSV0"/>
<dbReference type="GO" id="GO:0042834">
    <property type="term" value="F:peptidoglycan binding"/>
    <property type="evidence" value="ECO:0007669"/>
    <property type="project" value="InterPro"/>
</dbReference>
<keyword evidence="3 8" id="KW-0732">Signal</keyword>
<evidence type="ECO:0000313" key="12">
    <source>
        <dbReference type="Proteomes" id="UP000318571"/>
    </source>
</evidence>
<dbReference type="PANTHER" id="PTHR11022:SF41">
    <property type="entry name" value="PEPTIDOGLYCAN-RECOGNITION PROTEIN LC-RELATED"/>
    <property type="match status" value="1"/>
</dbReference>
<name>A0A553NSV0_TIGCA</name>
<dbReference type="SUPFAM" id="SSF55846">
    <property type="entry name" value="N-acetylmuramoyl-L-alanine amidase-like"/>
    <property type="match status" value="1"/>
</dbReference>
<dbReference type="SMART" id="SM00701">
    <property type="entry name" value="PGRP"/>
    <property type="match status" value="1"/>
</dbReference>
<accession>A0A553NSV0</accession>
<dbReference type="FunFam" id="3.40.80.10:FF:000001">
    <property type="entry name" value="Peptidoglycan recognition protein 1"/>
    <property type="match status" value="1"/>
</dbReference>
<dbReference type="SMART" id="SM00644">
    <property type="entry name" value="Ami_2"/>
    <property type="match status" value="1"/>
</dbReference>
<keyword evidence="12" id="KW-1185">Reference proteome</keyword>
<sequence length="196" mass="20962">MAFKVILVLSALAFVASAAPQNRAACPPIVSRAEWGARAPGGTTYMGDSVSYLFIHHSAGASCSTKAQCIAEVQGIQNYHMDSNGWSDVGYSFLIGGDGNIYEGRGWNKVGAHTYGFNSVGYGIDFIGTFTSTNPTQAAQNAYQELADCAVSLGKVKSTYELKGHRQTGATECPGNTFYETIKSYPHWTDGQIGKH</sequence>
<dbReference type="Proteomes" id="UP000318571">
    <property type="component" value="Chromosome 1"/>
</dbReference>
<keyword evidence="2 6" id="KW-0399">Innate immunity</keyword>
<dbReference type="InterPro" id="IPR002502">
    <property type="entry name" value="Amidase_domain"/>
</dbReference>
<keyword evidence="4 6" id="KW-0391">Immunity</keyword>
<evidence type="ECO:0000256" key="3">
    <source>
        <dbReference type="ARBA" id="ARBA00022729"/>
    </source>
</evidence>
<evidence type="ECO:0000256" key="5">
    <source>
        <dbReference type="ARBA" id="ARBA00023157"/>
    </source>
</evidence>
<feature type="disulfide bond" evidence="7">
    <location>
        <begin position="63"/>
        <end position="69"/>
    </location>
</feature>
<evidence type="ECO:0000256" key="1">
    <source>
        <dbReference type="ARBA" id="ARBA00007553"/>
    </source>
</evidence>
<feature type="domain" description="N-acetylmuramoyl-L-alanine amidase" evidence="9">
    <location>
        <begin position="38"/>
        <end position="175"/>
    </location>
</feature>
<proteinExistence type="inferred from homology"/>
<feature type="disulfide bond" evidence="7">
    <location>
        <begin position="26"/>
        <end position="149"/>
    </location>
</feature>
<dbReference type="EMBL" id="VCGU01000010">
    <property type="protein sequence ID" value="TRY68512.1"/>
    <property type="molecule type" value="Genomic_DNA"/>
</dbReference>
<feature type="signal peptide" evidence="8">
    <location>
        <begin position="1"/>
        <end position="18"/>
    </location>
</feature>
<evidence type="ECO:0000259" key="9">
    <source>
        <dbReference type="SMART" id="SM00644"/>
    </source>
</evidence>
<dbReference type="PANTHER" id="PTHR11022">
    <property type="entry name" value="PEPTIDOGLYCAN RECOGNITION PROTEIN"/>
    <property type="match status" value="1"/>
</dbReference>
<evidence type="ECO:0000313" key="11">
    <source>
        <dbReference type="EMBL" id="TRY68512.1"/>
    </source>
</evidence>
<evidence type="ECO:0000256" key="6">
    <source>
        <dbReference type="PIRNR" id="PIRNR037945"/>
    </source>
</evidence>
<dbReference type="GO" id="GO:0008745">
    <property type="term" value="F:N-acetylmuramoyl-L-alanine amidase activity"/>
    <property type="evidence" value="ECO:0007669"/>
    <property type="project" value="InterPro"/>
</dbReference>
<reference evidence="11 12" key="1">
    <citation type="journal article" date="2018" name="Nat. Ecol. Evol.">
        <title>Genomic signatures of mitonuclear coevolution across populations of Tigriopus californicus.</title>
        <authorList>
            <person name="Barreto F.S."/>
            <person name="Watson E.T."/>
            <person name="Lima T.G."/>
            <person name="Willett C.S."/>
            <person name="Edmands S."/>
            <person name="Li W."/>
            <person name="Burton R.S."/>
        </authorList>
    </citation>
    <scope>NUCLEOTIDE SEQUENCE [LARGE SCALE GENOMIC DNA]</scope>
    <source>
        <strain evidence="11 12">San Diego</strain>
    </source>
</reference>
<organism evidence="11 12">
    <name type="scientific">Tigriopus californicus</name>
    <name type="common">Marine copepod</name>
    <dbReference type="NCBI Taxonomy" id="6832"/>
    <lineage>
        <taxon>Eukaryota</taxon>
        <taxon>Metazoa</taxon>
        <taxon>Ecdysozoa</taxon>
        <taxon>Arthropoda</taxon>
        <taxon>Crustacea</taxon>
        <taxon>Multicrustacea</taxon>
        <taxon>Hexanauplia</taxon>
        <taxon>Copepoda</taxon>
        <taxon>Harpacticoida</taxon>
        <taxon>Harpacticidae</taxon>
        <taxon>Tigriopus</taxon>
    </lineage>
</organism>
<evidence type="ECO:0000259" key="10">
    <source>
        <dbReference type="SMART" id="SM00701"/>
    </source>
</evidence>
<dbReference type="OMA" id="WNSVSIG"/>
<evidence type="ECO:0000256" key="8">
    <source>
        <dbReference type="SAM" id="SignalP"/>
    </source>
</evidence>
<dbReference type="GO" id="GO:0009253">
    <property type="term" value="P:peptidoglycan catabolic process"/>
    <property type="evidence" value="ECO:0007669"/>
    <property type="project" value="InterPro"/>
</dbReference>
<dbReference type="InterPro" id="IPR006619">
    <property type="entry name" value="PGRP_domain_met/bac"/>
</dbReference>
<evidence type="ECO:0000256" key="2">
    <source>
        <dbReference type="ARBA" id="ARBA00022588"/>
    </source>
</evidence>
<protein>
    <recommendedName>
        <fullName evidence="6">Peptidoglycan-recognition protein</fullName>
    </recommendedName>
</protein>
<keyword evidence="5 7" id="KW-1015">Disulfide bond</keyword>
<feature type="chain" id="PRO_5022111149" description="Peptidoglycan-recognition protein" evidence="8">
    <location>
        <begin position="19"/>
        <end position="196"/>
    </location>
</feature>
<feature type="domain" description="Peptidoglycan recognition protein family" evidence="10">
    <location>
        <begin position="27"/>
        <end position="169"/>
    </location>
</feature>
<dbReference type="InterPro" id="IPR017331">
    <property type="entry name" value="Peptidoglycan_recognition"/>
</dbReference>
<dbReference type="Pfam" id="PF01510">
    <property type="entry name" value="Amidase_2"/>
    <property type="match status" value="1"/>
</dbReference>